<evidence type="ECO:0000259" key="7">
    <source>
        <dbReference type="PROSITE" id="PS50189"/>
    </source>
</evidence>
<evidence type="ECO:0000313" key="8">
    <source>
        <dbReference type="Proteomes" id="UP000515163"/>
    </source>
</evidence>
<comment type="subcellular location">
    <subcellularLocation>
        <location evidence="1">Secreted</location>
    </subcellularLocation>
</comment>
<keyword evidence="4" id="KW-0479">Metal-binding</keyword>
<proteinExistence type="predicted"/>
<evidence type="ECO:0000256" key="4">
    <source>
        <dbReference type="PIRSR" id="PIRSR601820-1"/>
    </source>
</evidence>
<dbReference type="RefSeq" id="XP_031561686.1">
    <property type="nucleotide sequence ID" value="XM_031705826.1"/>
</dbReference>
<dbReference type="InterPro" id="IPR008993">
    <property type="entry name" value="TIMP-like_OB-fold"/>
</dbReference>
<name>A0A6P8I2D3_ACTTE</name>
<keyword evidence="6" id="KW-0732">Signal</keyword>
<dbReference type="KEGG" id="aten:116297572"/>
<dbReference type="Proteomes" id="UP000515163">
    <property type="component" value="Unplaced"/>
</dbReference>
<dbReference type="Gene3D" id="2.40.50.120">
    <property type="match status" value="1"/>
</dbReference>
<dbReference type="PANTHER" id="PTHR11844:SF33">
    <property type="entry name" value="TISSUE INHIBITOR OF METALLOPROTEINASE"/>
    <property type="match status" value="1"/>
</dbReference>
<keyword evidence="8" id="KW-1185">Reference proteome</keyword>
<dbReference type="GO" id="GO:0002020">
    <property type="term" value="F:protease binding"/>
    <property type="evidence" value="ECO:0007669"/>
    <property type="project" value="TreeGrafter"/>
</dbReference>
<sequence>MDFRASMAVVFIVIVVFFSFADGRSGRRCKCRSVTHPQEFFCRSDYVFRGKLLSGPTPVSLPEPKTPKSTFRIWATERKVLRYVFQVDEILKGQTQNGLEGKIVGAGSYREIKSPYKVNVYTDPHICTVELSSKTHYVVGGYLDERRMFVSSCDWVSRWNSLSRAQKVGFRHRYGGTNCECYESSCSYLDPEGVLLDSYCRDKHLYCGRQGLGCNWKHVFASHIPYNKCVVNNIHGLFFDFAQNRK</sequence>
<dbReference type="GO" id="GO:0051045">
    <property type="term" value="P:negative regulation of membrane protein ectodomain proteolysis"/>
    <property type="evidence" value="ECO:0007669"/>
    <property type="project" value="TreeGrafter"/>
</dbReference>
<gene>
    <name evidence="9" type="primary">LOC116297572</name>
</gene>
<dbReference type="FunCoup" id="A0A6P8I2D3">
    <property type="interactions" value="559"/>
</dbReference>
<dbReference type="InParanoid" id="A0A6P8I2D3"/>
<feature type="binding site" evidence="4">
    <location>
        <position position="29"/>
    </location>
    <ligand>
        <name>Zn(2+)</name>
        <dbReference type="ChEBI" id="CHEBI:29105"/>
        <note>ligand shared with metalloproteinase partner</note>
    </ligand>
</feature>
<dbReference type="SUPFAM" id="SSF50242">
    <property type="entry name" value="TIMP-like"/>
    <property type="match status" value="1"/>
</dbReference>
<feature type="chain" id="PRO_5028027665" evidence="6">
    <location>
        <begin position="24"/>
        <end position="246"/>
    </location>
</feature>
<dbReference type="GeneID" id="116297572"/>
<keyword evidence="9" id="KW-0483">Metalloprotease inhibitor</keyword>
<evidence type="ECO:0000256" key="6">
    <source>
        <dbReference type="SAM" id="SignalP"/>
    </source>
</evidence>
<evidence type="ECO:0000313" key="9">
    <source>
        <dbReference type="RefSeq" id="XP_031561686.1"/>
    </source>
</evidence>
<dbReference type="GO" id="GO:0031012">
    <property type="term" value="C:extracellular matrix"/>
    <property type="evidence" value="ECO:0007669"/>
    <property type="project" value="TreeGrafter"/>
</dbReference>
<keyword evidence="3 5" id="KW-1015">Disulfide bond</keyword>
<reference evidence="9" key="1">
    <citation type="submission" date="2025-08" db="UniProtKB">
        <authorList>
            <consortium name="RefSeq"/>
        </authorList>
    </citation>
    <scope>IDENTIFICATION</scope>
    <source>
        <tissue evidence="9">Tentacle</tissue>
    </source>
</reference>
<protein>
    <submittedName>
        <fullName evidence="9">Metalloproteinase inhibitor 2-like</fullName>
    </submittedName>
</protein>
<evidence type="ECO:0000256" key="5">
    <source>
        <dbReference type="PIRSR" id="PIRSR601820-3"/>
    </source>
</evidence>
<feature type="disulfide bond" evidence="5">
    <location>
        <begin position="31"/>
        <end position="153"/>
    </location>
</feature>
<evidence type="ECO:0000256" key="2">
    <source>
        <dbReference type="ARBA" id="ARBA00022525"/>
    </source>
</evidence>
<keyword evidence="4" id="KW-0862">Zinc</keyword>
<dbReference type="PANTHER" id="PTHR11844">
    <property type="entry name" value="METALLOPROTEASE INHIBITOR"/>
    <property type="match status" value="1"/>
</dbReference>
<feature type="signal peptide" evidence="6">
    <location>
        <begin position="1"/>
        <end position="23"/>
    </location>
</feature>
<keyword evidence="9" id="KW-0646">Protease inhibitor</keyword>
<dbReference type="AlphaFoldDB" id="A0A6P8I2D3"/>
<dbReference type="InterPro" id="IPR001134">
    <property type="entry name" value="Netrin_domain"/>
</dbReference>
<dbReference type="GO" id="GO:0005615">
    <property type="term" value="C:extracellular space"/>
    <property type="evidence" value="ECO:0007669"/>
    <property type="project" value="TreeGrafter"/>
</dbReference>
<keyword evidence="9" id="KW-0481">Metalloenzyme inhibitor</keyword>
<dbReference type="InterPro" id="IPR001820">
    <property type="entry name" value="TIMP"/>
</dbReference>
<accession>A0A6P8I2D3</accession>
<dbReference type="PROSITE" id="PS50189">
    <property type="entry name" value="NTR"/>
    <property type="match status" value="1"/>
</dbReference>
<evidence type="ECO:0000256" key="3">
    <source>
        <dbReference type="ARBA" id="ARBA00023157"/>
    </source>
</evidence>
<feature type="disulfide bond" evidence="5">
    <location>
        <begin position="42"/>
        <end position="179"/>
    </location>
</feature>
<feature type="disulfide bond" evidence="5">
    <location>
        <begin position="29"/>
        <end position="127"/>
    </location>
</feature>
<evidence type="ECO:0000256" key="1">
    <source>
        <dbReference type="ARBA" id="ARBA00004613"/>
    </source>
</evidence>
<dbReference type="GO" id="GO:0046872">
    <property type="term" value="F:metal ion binding"/>
    <property type="evidence" value="ECO:0007669"/>
    <property type="project" value="UniProtKB-KW"/>
</dbReference>
<feature type="domain" description="NTR" evidence="7">
    <location>
        <begin position="29"/>
        <end position="179"/>
    </location>
</feature>
<dbReference type="GO" id="GO:0008191">
    <property type="term" value="F:metalloendopeptidase inhibitor activity"/>
    <property type="evidence" value="ECO:0007669"/>
    <property type="project" value="InterPro"/>
</dbReference>
<keyword evidence="2" id="KW-0964">Secreted</keyword>
<dbReference type="SMART" id="SM00206">
    <property type="entry name" value="NTR"/>
    <property type="match status" value="1"/>
</dbReference>
<organism evidence="8 9">
    <name type="scientific">Actinia tenebrosa</name>
    <name type="common">Australian red waratah sea anemone</name>
    <dbReference type="NCBI Taxonomy" id="6105"/>
    <lineage>
        <taxon>Eukaryota</taxon>
        <taxon>Metazoa</taxon>
        <taxon>Cnidaria</taxon>
        <taxon>Anthozoa</taxon>
        <taxon>Hexacorallia</taxon>
        <taxon>Actiniaria</taxon>
        <taxon>Actiniidae</taxon>
        <taxon>Actinia</taxon>
    </lineage>
</organism>
<dbReference type="OrthoDB" id="5957227at2759"/>
<dbReference type="Pfam" id="PF00965">
    <property type="entry name" value="TIMP"/>
    <property type="match status" value="1"/>
</dbReference>